<evidence type="ECO:0000313" key="2">
    <source>
        <dbReference type="EMBL" id="KAJ7622538.1"/>
    </source>
</evidence>
<proteinExistence type="predicted"/>
<keyword evidence="3" id="KW-1185">Reference proteome</keyword>
<organism evidence="2 3">
    <name type="scientific">Roridomyces roridus</name>
    <dbReference type="NCBI Taxonomy" id="1738132"/>
    <lineage>
        <taxon>Eukaryota</taxon>
        <taxon>Fungi</taxon>
        <taxon>Dikarya</taxon>
        <taxon>Basidiomycota</taxon>
        <taxon>Agaricomycotina</taxon>
        <taxon>Agaricomycetes</taxon>
        <taxon>Agaricomycetidae</taxon>
        <taxon>Agaricales</taxon>
        <taxon>Marasmiineae</taxon>
        <taxon>Mycenaceae</taxon>
        <taxon>Roridomyces</taxon>
    </lineage>
</organism>
<feature type="signal peptide" evidence="1">
    <location>
        <begin position="1"/>
        <end position="19"/>
    </location>
</feature>
<dbReference type="AlphaFoldDB" id="A0AAD7BJK1"/>
<gene>
    <name evidence="2" type="ORF">FB45DRAFT_753490</name>
</gene>
<evidence type="ECO:0000313" key="3">
    <source>
        <dbReference type="Proteomes" id="UP001221142"/>
    </source>
</evidence>
<evidence type="ECO:0008006" key="4">
    <source>
        <dbReference type="Google" id="ProtNLM"/>
    </source>
</evidence>
<dbReference type="EMBL" id="JARKIF010000015">
    <property type="protein sequence ID" value="KAJ7622538.1"/>
    <property type="molecule type" value="Genomic_DNA"/>
</dbReference>
<dbReference type="Proteomes" id="UP001221142">
    <property type="component" value="Unassembled WGS sequence"/>
</dbReference>
<evidence type="ECO:0000256" key="1">
    <source>
        <dbReference type="SAM" id="SignalP"/>
    </source>
</evidence>
<sequence length="286" mass="32602">MVLALVVCLLCTGVNIVLSTQHLITPPRITPFSLTRADIPRLRRPSQFIRFDEIKRPLPVQPKQLTNYPIVVAQIDEANKGRVFEVDTKRYLSPIGTISPEDRRVLLTNEISTVVQFRAVDYGLEICELHIQFAEDVAPPSDSFTLSLFRLNTSLPVEARKLSYNTRPQRVGTKLAEIAVKPKTPLHWHHWHRKFSCVMEELLTFELGCSPLGDKKACEMEWWQNKDHPVSGMWKVFTPLRCSDGNSSHVSHSACYGVRMVEHSIAGNFSVLGFHFVWVDRSLNNN</sequence>
<feature type="chain" id="PRO_5042230956" description="Ubiquitin 3 binding protein But2 C-terminal domain-containing protein" evidence="1">
    <location>
        <begin position="20"/>
        <end position="286"/>
    </location>
</feature>
<comment type="caution">
    <text evidence="2">The sequence shown here is derived from an EMBL/GenBank/DDBJ whole genome shotgun (WGS) entry which is preliminary data.</text>
</comment>
<protein>
    <recommendedName>
        <fullName evidence="4">Ubiquitin 3 binding protein But2 C-terminal domain-containing protein</fullName>
    </recommendedName>
</protein>
<keyword evidence="1" id="KW-0732">Signal</keyword>
<accession>A0AAD7BJK1</accession>
<name>A0AAD7BJK1_9AGAR</name>
<reference evidence="2" key="1">
    <citation type="submission" date="2023-03" db="EMBL/GenBank/DDBJ databases">
        <title>Massive genome expansion in bonnet fungi (Mycena s.s.) driven by repeated elements and novel gene families across ecological guilds.</title>
        <authorList>
            <consortium name="Lawrence Berkeley National Laboratory"/>
            <person name="Harder C.B."/>
            <person name="Miyauchi S."/>
            <person name="Viragh M."/>
            <person name="Kuo A."/>
            <person name="Thoen E."/>
            <person name="Andreopoulos B."/>
            <person name="Lu D."/>
            <person name="Skrede I."/>
            <person name="Drula E."/>
            <person name="Henrissat B."/>
            <person name="Morin E."/>
            <person name="Kohler A."/>
            <person name="Barry K."/>
            <person name="LaButti K."/>
            <person name="Morin E."/>
            <person name="Salamov A."/>
            <person name="Lipzen A."/>
            <person name="Mereny Z."/>
            <person name="Hegedus B."/>
            <person name="Baldrian P."/>
            <person name="Stursova M."/>
            <person name="Weitz H."/>
            <person name="Taylor A."/>
            <person name="Grigoriev I.V."/>
            <person name="Nagy L.G."/>
            <person name="Martin F."/>
            <person name="Kauserud H."/>
        </authorList>
    </citation>
    <scope>NUCLEOTIDE SEQUENCE</scope>
    <source>
        <strain evidence="2">9284</strain>
    </source>
</reference>